<protein>
    <submittedName>
        <fullName evidence="1">TruB pseudouridylate synthase (N terminal domain) family protein</fullName>
    </submittedName>
</protein>
<organism evidence="1 2">
    <name type="scientific">Penicillium angulare</name>
    <dbReference type="NCBI Taxonomy" id="116970"/>
    <lineage>
        <taxon>Eukaryota</taxon>
        <taxon>Fungi</taxon>
        <taxon>Dikarya</taxon>
        <taxon>Ascomycota</taxon>
        <taxon>Pezizomycotina</taxon>
        <taxon>Eurotiomycetes</taxon>
        <taxon>Eurotiomycetidae</taxon>
        <taxon>Eurotiales</taxon>
        <taxon>Aspergillaceae</taxon>
        <taxon>Penicillium</taxon>
    </lineage>
</organism>
<keyword evidence="2" id="KW-1185">Reference proteome</keyword>
<gene>
    <name evidence="1" type="ORF">N7456_003563</name>
</gene>
<proteinExistence type="predicted"/>
<dbReference type="AlphaFoldDB" id="A0A9W9KIR2"/>
<sequence length="227" mass="25072">MVASAGNENHDEYYEDEIAPPIQSIISKYGQPPLAGTSLASQPLSHAGPDTVLAMILDVMIKSRPISHDLTRKTLTHLVDAGYHHIDILSSTTWEERTRVLSEGGYNRYREQCATNLGTLADFVSNRYDGDLNNLLEAAHGDREETRKLVKEIKGVGDLGVELFFNDVQSVWPSIAPFLDSRSLNTADEIGIGRDLDAIYGVLGHEPEDMSLLANGLSQVRLEKKRV</sequence>
<accession>A0A9W9KIR2</accession>
<comment type="caution">
    <text evidence="1">The sequence shown here is derived from an EMBL/GenBank/DDBJ whole genome shotgun (WGS) entry which is preliminary data.</text>
</comment>
<dbReference type="EMBL" id="JAPQKH010000003">
    <property type="protein sequence ID" value="KAJ5106888.1"/>
    <property type="molecule type" value="Genomic_DNA"/>
</dbReference>
<name>A0A9W9KIR2_9EURO</name>
<reference evidence="1" key="1">
    <citation type="submission" date="2022-11" db="EMBL/GenBank/DDBJ databases">
        <authorList>
            <person name="Petersen C."/>
        </authorList>
    </citation>
    <scope>NUCLEOTIDE SEQUENCE</scope>
    <source>
        <strain evidence="1">IBT 30069</strain>
    </source>
</reference>
<evidence type="ECO:0000313" key="2">
    <source>
        <dbReference type="Proteomes" id="UP001149165"/>
    </source>
</evidence>
<reference evidence="1" key="2">
    <citation type="journal article" date="2023" name="IMA Fungus">
        <title>Comparative genomic study of the Penicillium genus elucidates a diverse pangenome and 15 lateral gene transfer events.</title>
        <authorList>
            <person name="Petersen C."/>
            <person name="Sorensen T."/>
            <person name="Nielsen M.R."/>
            <person name="Sondergaard T.E."/>
            <person name="Sorensen J.L."/>
            <person name="Fitzpatrick D.A."/>
            <person name="Frisvad J.C."/>
            <person name="Nielsen K.L."/>
        </authorList>
    </citation>
    <scope>NUCLEOTIDE SEQUENCE</scope>
    <source>
        <strain evidence="1">IBT 30069</strain>
    </source>
</reference>
<dbReference type="OrthoDB" id="4676at2759"/>
<evidence type="ECO:0000313" key="1">
    <source>
        <dbReference type="EMBL" id="KAJ5106888.1"/>
    </source>
</evidence>
<dbReference type="Proteomes" id="UP001149165">
    <property type="component" value="Unassembled WGS sequence"/>
</dbReference>